<dbReference type="EMBL" id="BSOH01000006">
    <property type="protein sequence ID" value="GLR16545.1"/>
    <property type="molecule type" value="Genomic_DNA"/>
</dbReference>
<dbReference type="InterPro" id="IPR050778">
    <property type="entry name" value="Cueball_EGF_LRP_Nidogen"/>
</dbReference>
<dbReference type="InterPro" id="IPR032485">
    <property type="entry name" value="LRP1-like_beta_prop"/>
</dbReference>
<name>A0AA37WF35_9BACT</name>
<keyword evidence="1" id="KW-1133">Transmembrane helix</keyword>
<dbReference type="InterPro" id="IPR000033">
    <property type="entry name" value="LDLR_classB_rpt"/>
</dbReference>
<sequence>MAPLKNCQVEIRNQTVKLGVKRRDCLVHFWSEFKNRNVIKVNESSRNYVNYTTFVSLILKINFNMSKILTFLFVFIGFSLVAQTSIYWGNTGDGTIKSSDLDGTNVQTLTSISTFPEDVVYNPLNDSLYFVDGSSAATIFRMATDGSGLVNLISGLSSPDGMELDLAAGKMYYAESTPQTISKANLDGSNIEVVVTGTGLLEGIALDIANQKIYWAVTGASQINSADFDGSNVTNVFTGTNGTLKLAKDMSSGFIYFTEFSGNNLSRINPDGTGYTVITSGLNTPGGVVLDADSGKIFFNDRNGIYSINLDGTGLTTLVSESGLKLTIELNNNRSLPPSAGVPTLGQWGIITLSLLVLIFGIVGIRQKALRQVSI</sequence>
<proteinExistence type="predicted"/>
<dbReference type="SUPFAM" id="SSF63825">
    <property type="entry name" value="YWTD domain"/>
    <property type="match status" value="1"/>
</dbReference>
<feature type="domain" description="Prolow-density lipoprotein receptor-related protein 1-like beta-propeller" evidence="2">
    <location>
        <begin position="76"/>
        <end position="249"/>
    </location>
</feature>
<dbReference type="Pfam" id="PF18203">
    <property type="entry name" value="IPTL-CTERM"/>
    <property type="match status" value="1"/>
</dbReference>
<keyword evidence="5" id="KW-1185">Reference proteome</keyword>
<dbReference type="InterPro" id="IPR011042">
    <property type="entry name" value="6-blade_b-propeller_TolB-like"/>
</dbReference>
<gene>
    <name evidence="4" type="ORF">GCM10007940_11600</name>
</gene>
<feature type="domain" description="IPTL-CTERM protein sorting" evidence="3">
    <location>
        <begin position="340"/>
        <end position="361"/>
    </location>
</feature>
<dbReference type="NCBIfam" id="TIGR04174">
    <property type="entry name" value="IPTL_CTERM"/>
    <property type="match status" value="1"/>
</dbReference>
<reference evidence="4" key="2">
    <citation type="submission" date="2023-01" db="EMBL/GenBank/DDBJ databases">
        <title>Draft genome sequence of Portibacter lacus strain NBRC 108769.</title>
        <authorList>
            <person name="Sun Q."/>
            <person name="Mori K."/>
        </authorList>
    </citation>
    <scope>NUCLEOTIDE SEQUENCE</scope>
    <source>
        <strain evidence="4">NBRC 108769</strain>
    </source>
</reference>
<dbReference type="InterPro" id="IPR026442">
    <property type="entry name" value="IPTL_CTERM"/>
</dbReference>
<dbReference type="AlphaFoldDB" id="A0AA37WF35"/>
<dbReference type="PANTHER" id="PTHR46513">
    <property type="entry name" value="VITELLOGENIN RECEPTOR-LIKE PROTEIN-RELATED-RELATED"/>
    <property type="match status" value="1"/>
</dbReference>
<evidence type="ECO:0000259" key="2">
    <source>
        <dbReference type="Pfam" id="PF16472"/>
    </source>
</evidence>
<evidence type="ECO:0000313" key="4">
    <source>
        <dbReference type="EMBL" id="GLR16545.1"/>
    </source>
</evidence>
<feature type="transmembrane region" description="Helical" evidence="1">
    <location>
        <begin position="68"/>
        <end position="88"/>
    </location>
</feature>
<organism evidence="4 5">
    <name type="scientific">Portibacter lacus</name>
    <dbReference type="NCBI Taxonomy" id="1099794"/>
    <lineage>
        <taxon>Bacteria</taxon>
        <taxon>Pseudomonadati</taxon>
        <taxon>Bacteroidota</taxon>
        <taxon>Saprospiria</taxon>
        <taxon>Saprospirales</taxon>
        <taxon>Haliscomenobacteraceae</taxon>
        <taxon>Portibacter</taxon>
    </lineage>
</organism>
<accession>A0AA37WF35</accession>
<evidence type="ECO:0008006" key="6">
    <source>
        <dbReference type="Google" id="ProtNLM"/>
    </source>
</evidence>
<evidence type="ECO:0000313" key="5">
    <source>
        <dbReference type="Proteomes" id="UP001156666"/>
    </source>
</evidence>
<dbReference type="Gene3D" id="2.120.10.30">
    <property type="entry name" value="TolB, C-terminal domain"/>
    <property type="match status" value="2"/>
</dbReference>
<evidence type="ECO:0000256" key="1">
    <source>
        <dbReference type="SAM" id="Phobius"/>
    </source>
</evidence>
<dbReference type="Proteomes" id="UP001156666">
    <property type="component" value="Unassembled WGS sequence"/>
</dbReference>
<feature type="transmembrane region" description="Helical" evidence="1">
    <location>
        <begin position="345"/>
        <end position="365"/>
    </location>
</feature>
<protein>
    <recommendedName>
        <fullName evidence="6">IPTL-CTERM sorting domain-containing protein</fullName>
    </recommendedName>
</protein>
<evidence type="ECO:0000259" key="3">
    <source>
        <dbReference type="Pfam" id="PF18203"/>
    </source>
</evidence>
<dbReference type="SMART" id="SM00135">
    <property type="entry name" value="LY"/>
    <property type="match status" value="5"/>
</dbReference>
<comment type="caution">
    <text evidence="4">The sequence shown here is derived from an EMBL/GenBank/DDBJ whole genome shotgun (WGS) entry which is preliminary data.</text>
</comment>
<keyword evidence="1" id="KW-0472">Membrane</keyword>
<keyword evidence="1" id="KW-0812">Transmembrane</keyword>
<dbReference type="Pfam" id="PF16472">
    <property type="entry name" value="DUF5050"/>
    <property type="match status" value="1"/>
</dbReference>
<reference evidence="4" key="1">
    <citation type="journal article" date="2014" name="Int. J. Syst. Evol. Microbiol.">
        <title>Complete genome sequence of Corynebacterium casei LMG S-19264T (=DSM 44701T), isolated from a smear-ripened cheese.</title>
        <authorList>
            <consortium name="US DOE Joint Genome Institute (JGI-PGF)"/>
            <person name="Walter F."/>
            <person name="Albersmeier A."/>
            <person name="Kalinowski J."/>
            <person name="Ruckert C."/>
        </authorList>
    </citation>
    <scope>NUCLEOTIDE SEQUENCE</scope>
    <source>
        <strain evidence="4">NBRC 108769</strain>
    </source>
</reference>
<dbReference type="SUPFAM" id="SSF101898">
    <property type="entry name" value="NHL repeat"/>
    <property type="match status" value="1"/>
</dbReference>
<dbReference type="PANTHER" id="PTHR46513:SF44">
    <property type="entry name" value="LDL RECEPTOR RELATED PROTEIN 4"/>
    <property type="match status" value="1"/>
</dbReference>